<dbReference type="InterPro" id="IPR016024">
    <property type="entry name" value="ARM-type_fold"/>
</dbReference>
<accession>A0A9D7XP87</accession>
<dbReference type="SUPFAM" id="SSF48371">
    <property type="entry name" value="ARM repeat"/>
    <property type="match status" value="1"/>
</dbReference>
<evidence type="ECO:0000313" key="1">
    <source>
        <dbReference type="EMBL" id="MBK9982945.1"/>
    </source>
</evidence>
<reference evidence="1 2" key="1">
    <citation type="submission" date="2020-10" db="EMBL/GenBank/DDBJ databases">
        <title>Connecting structure to function with the recovery of over 1000 high-quality activated sludge metagenome-assembled genomes encoding full-length rRNA genes using long-read sequencing.</title>
        <authorList>
            <person name="Singleton C.M."/>
            <person name="Petriglieri F."/>
            <person name="Kristensen J.M."/>
            <person name="Kirkegaard R.H."/>
            <person name="Michaelsen T.Y."/>
            <person name="Andersen M.H."/>
            <person name="Karst S.M."/>
            <person name="Dueholm M.S."/>
            <person name="Nielsen P.H."/>
            <person name="Albertsen M."/>
        </authorList>
    </citation>
    <scope>NUCLEOTIDE SEQUENCE [LARGE SCALE GENOMIC DNA]</scope>
    <source>
        <strain evidence="1">Ribe_18-Q3-R11-54_MAXAC.273</strain>
    </source>
</reference>
<gene>
    <name evidence="1" type="ORF">IPP15_11080</name>
</gene>
<evidence type="ECO:0000313" key="2">
    <source>
        <dbReference type="Proteomes" id="UP000808337"/>
    </source>
</evidence>
<protein>
    <submittedName>
        <fullName evidence="1">DNA alkylation repair protein</fullName>
    </submittedName>
</protein>
<dbReference type="Gene3D" id="1.20.1660.10">
    <property type="entry name" value="Hypothetical protein (EF3068)"/>
    <property type="match status" value="1"/>
</dbReference>
<comment type="caution">
    <text evidence="1">The sequence shown here is derived from an EMBL/GenBank/DDBJ whole genome shotgun (WGS) entry which is preliminary data.</text>
</comment>
<dbReference type="InterPro" id="IPR014825">
    <property type="entry name" value="DNA_alkylation"/>
</dbReference>
<dbReference type="PANTHER" id="PTHR34070:SF1">
    <property type="entry name" value="DNA ALKYLATION REPAIR PROTEIN"/>
    <property type="match status" value="1"/>
</dbReference>
<dbReference type="Gene3D" id="1.25.40.290">
    <property type="entry name" value="ARM repeat domains"/>
    <property type="match status" value="1"/>
</dbReference>
<proteinExistence type="predicted"/>
<sequence length="236" mass="28187">MPNIILPLKPSQTPAEYIDMVTGMFLNVSDPIRAEQQMAYMRGQFEYCGLGATIWYPMAKKIFIEHGMFSGKKLKIFVEGCYDQSYREVLYVGIEMMQRMLPYQDASWIKVLEKCITTHSWWDSVDWLAKLVGIFFKKYPELQHEYAWKWIESDNMWLQRVAIIHQLFYREDTDEKLLFDMIRRRSDSKEFFIRKACGWALRQYSKTNPKRVIWFVKNHPLSPLSAKEALRLINKI</sequence>
<name>A0A9D7XP87_9BACT</name>
<dbReference type="Proteomes" id="UP000808337">
    <property type="component" value="Unassembled WGS sequence"/>
</dbReference>
<dbReference type="PANTHER" id="PTHR34070">
    <property type="entry name" value="ARMADILLO-TYPE FOLD"/>
    <property type="match status" value="1"/>
</dbReference>
<dbReference type="AlphaFoldDB" id="A0A9D7XP87"/>
<dbReference type="EMBL" id="JADKGY010000008">
    <property type="protein sequence ID" value="MBK9982945.1"/>
    <property type="molecule type" value="Genomic_DNA"/>
</dbReference>
<organism evidence="1 2">
    <name type="scientific">Candidatus Opimibacter skivensis</name>
    <dbReference type="NCBI Taxonomy" id="2982028"/>
    <lineage>
        <taxon>Bacteria</taxon>
        <taxon>Pseudomonadati</taxon>
        <taxon>Bacteroidota</taxon>
        <taxon>Saprospiria</taxon>
        <taxon>Saprospirales</taxon>
        <taxon>Saprospiraceae</taxon>
        <taxon>Candidatus Opimibacter</taxon>
    </lineage>
</organism>
<dbReference type="Pfam" id="PF08713">
    <property type="entry name" value="DNA_alkylation"/>
    <property type="match status" value="1"/>
</dbReference>